<dbReference type="Gene3D" id="2.60.120.380">
    <property type="match status" value="1"/>
</dbReference>
<dbReference type="Gene3D" id="1.10.1330.10">
    <property type="entry name" value="Dockerin domain"/>
    <property type="match status" value="1"/>
</dbReference>
<gene>
    <name evidence="2" type="ORF">A3F83_07715</name>
</gene>
<proteinExistence type="predicted"/>
<dbReference type="EMBL" id="MFIX01000078">
    <property type="protein sequence ID" value="OGG05220.1"/>
    <property type="molecule type" value="Genomic_DNA"/>
</dbReference>
<evidence type="ECO:0000259" key="1">
    <source>
        <dbReference type="Pfam" id="PF13860"/>
    </source>
</evidence>
<dbReference type="InterPro" id="IPR036439">
    <property type="entry name" value="Dockerin_dom_sf"/>
</dbReference>
<dbReference type="GO" id="GO:0000272">
    <property type="term" value="P:polysaccharide catabolic process"/>
    <property type="evidence" value="ECO:0007669"/>
    <property type="project" value="InterPro"/>
</dbReference>
<organism evidence="2 3">
    <name type="scientific">Candidatus Glassbacteria bacterium RIFCSPLOWO2_12_FULL_58_11</name>
    <dbReference type="NCBI Taxonomy" id="1817867"/>
    <lineage>
        <taxon>Bacteria</taxon>
        <taxon>Candidatus Glassiibacteriota</taxon>
    </lineage>
</organism>
<dbReference type="InterPro" id="IPR026444">
    <property type="entry name" value="Secre_tail"/>
</dbReference>
<evidence type="ECO:0000313" key="2">
    <source>
        <dbReference type="EMBL" id="OGG05220.1"/>
    </source>
</evidence>
<evidence type="ECO:0000313" key="3">
    <source>
        <dbReference type="Proteomes" id="UP000179129"/>
    </source>
</evidence>
<dbReference type="NCBIfam" id="TIGR04183">
    <property type="entry name" value="Por_Secre_tail"/>
    <property type="match status" value="1"/>
</dbReference>
<reference evidence="2 3" key="1">
    <citation type="journal article" date="2016" name="Nat. Commun.">
        <title>Thousands of microbial genomes shed light on interconnected biogeochemical processes in an aquifer system.</title>
        <authorList>
            <person name="Anantharaman K."/>
            <person name="Brown C.T."/>
            <person name="Hug L.A."/>
            <person name="Sharon I."/>
            <person name="Castelle C.J."/>
            <person name="Probst A.J."/>
            <person name="Thomas B.C."/>
            <person name="Singh A."/>
            <person name="Wilkins M.J."/>
            <person name="Karaoz U."/>
            <person name="Brodie E.L."/>
            <person name="Williams K.H."/>
            <person name="Hubbard S.S."/>
            <person name="Banfield J.F."/>
        </authorList>
    </citation>
    <scope>NUCLEOTIDE SEQUENCE [LARGE SCALE GENOMIC DNA]</scope>
</reference>
<dbReference type="Proteomes" id="UP000179129">
    <property type="component" value="Unassembled WGS sequence"/>
</dbReference>
<dbReference type="Pfam" id="PF13860">
    <property type="entry name" value="FlgD_ig"/>
    <property type="match status" value="1"/>
</dbReference>
<name>A0A1F5YYE7_9BACT</name>
<dbReference type="AlphaFoldDB" id="A0A1F5YYE7"/>
<sequence length="743" mass="79452">MIPVSPNFSSARSGGKDKVLPRRTGRLFFLLTILLCSAGLAVQRQPGRDTPEKPARLQIQALLQFPSEGGQAVPGLFELLPSGLPDKPVWPALLYQPSGQARTGAADYFSKRLDVPVSGTFQVAGILIRVPSGSALTAVSFPEISLSPEAPGGGPDLSRRILIINDISAEPGEASLLVDLTARQLILSGPARLYVTLRFPPGDEPGGRIMLDTDNDRGLYPRTNYLSTEGGRFITFEEASTAVRASFYGLEALGPPGTGADNLALGLYAYTDTALVAVRPPEVKKIELGPDKSLRVQLTYPSLYADGRPFTPPADRKIRAYLHSPETSSDSLLGDYHPDSQDWIEIAGLGPALLRFAALEGSGRGGLAGGAYLVSPFDANESNDSPQDATPAAWGGKPEGELNDLLSVQGTIGSALDFDFFRISLTKGDSLIAGFAGPGAWYSPLDPVLSLLDSTGLVLEHIEGAGANVSAAADYSGPYYLLVNDRALLSGGQFSDGYRKVYRLELKNARRRGDVDGNGVLDYRDAFLVFLLSSGLQDTLAVTPGRRQAADFNGNGVVQGDLNDFILLLRAISYIPSRDSENPDKSSDQSEQEYLASAGSPGWRLACPDGSALRLAPGRSPEIEIWGEEAAALLELAGFRTVPSQDRPGMPQYAVLERNVPNPFNPSTGISFSLAAPGRASLEVFDTRGRKVRTLVEGSLSAGRHTVYWDGSTAEGGRLASGVYFYRLRFADTVITRKMILIK</sequence>
<dbReference type="STRING" id="1817867.A3F83_07715"/>
<dbReference type="Gene3D" id="2.60.40.4070">
    <property type="match status" value="1"/>
</dbReference>
<dbReference type="InterPro" id="IPR025965">
    <property type="entry name" value="FlgD/Vpr_Ig-like"/>
</dbReference>
<accession>A0A1F5YYE7</accession>
<comment type="caution">
    <text evidence="2">The sequence shown here is derived from an EMBL/GenBank/DDBJ whole genome shotgun (WGS) entry which is preliminary data.</text>
</comment>
<protein>
    <recommendedName>
        <fullName evidence="1">FlgD/Vpr Ig-like domain-containing protein</fullName>
    </recommendedName>
</protein>
<feature type="domain" description="FlgD/Vpr Ig-like" evidence="1">
    <location>
        <begin position="674"/>
        <end position="725"/>
    </location>
</feature>